<reference evidence="8 9" key="1">
    <citation type="submission" date="2019-01" db="EMBL/GenBank/DDBJ databases">
        <title>Oerskovia turbata Genome sequencing and assembly.</title>
        <authorList>
            <person name="Dou T."/>
        </authorList>
    </citation>
    <scope>NUCLEOTIDE SEQUENCE [LARGE SCALE GENOMIC DNA]</scope>
    <source>
        <strain evidence="7 8">JCM12123</strain>
        <strain evidence="6 9">JCM3160</strain>
    </source>
</reference>
<dbReference type="InterPro" id="IPR036390">
    <property type="entry name" value="WH_DNA-bd_sf"/>
</dbReference>
<dbReference type="AlphaFoldDB" id="A0A4Q1L057"/>
<name>A0A4Q1L057_9CELL</name>
<accession>A0A4Q1L057</accession>
<dbReference type="SMART" id="SM00420">
    <property type="entry name" value="HTH_DEOR"/>
    <property type="match status" value="1"/>
</dbReference>
<dbReference type="InterPro" id="IPR018356">
    <property type="entry name" value="Tscrpt_reg_HTH_DeoR_CS"/>
</dbReference>
<evidence type="ECO:0000256" key="1">
    <source>
        <dbReference type="ARBA" id="ARBA00023015"/>
    </source>
</evidence>
<dbReference type="PRINTS" id="PR00037">
    <property type="entry name" value="HTHLACR"/>
</dbReference>
<dbReference type="PANTHER" id="PTHR30363">
    <property type="entry name" value="HTH-TYPE TRANSCRIPTIONAL REGULATOR SRLR-RELATED"/>
    <property type="match status" value="1"/>
</dbReference>
<feature type="region of interest" description="Disordered" evidence="4">
    <location>
        <begin position="261"/>
        <end position="290"/>
    </location>
</feature>
<dbReference type="Gene3D" id="1.10.10.10">
    <property type="entry name" value="Winged helix-like DNA-binding domain superfamily/Winged helix DNA-binding domain"/>
    <property type="match status" value="1"/>
</dbReference>
<dbReference type="GO" id="GO:0003677">
    <property type="term" value="F:DNA binding"/>
    <property type="evidence" value="ECO:0007669"/>
    <property type="project" value="UniProtKB-KW"/>
</dbReference>
<dbReference type="InterPro" id="IPR036388">
    <property type="entry name" value="WH-like_DNA-bd_sf"/>
</dbReference>
<protein>
    <submittedName>
        <fullName evidence="7">DeoR/GlpR transcriptional regulator</fullName>
    </submittedName>
</protein>
<evidence type="ECO:0000256" key="3">
    <source>
        <dbReference type="ARBA" id="ARBA00023163"/>
    </source>
</evidence>
<proteinExistence type="predicted"/>
<dbReference type="SUPFAM" id="SSF46785">
    <property type="entry name" value="Winged helix' DNA-binding domain"/>
    <property type="match status" value="1"/>
</dbReference>
<dbReference type="Pfam" id="PF08220">
    <property type="entry name" value="HTH_DeoR"/>
    <property type="match status" value="1"/>
</dbReference>
<dbReference type="Proteomes" id="UP000290517">
    <property type="component" value="Unassembled WGS sequence"/>
</dbReference>
<evidence type="ECO:0000313" key="6">
    <source>
        <dbReference type="EMBL" id="RXR27323.1"/>
    </source>
</evidence>
<dbReference type="InterPro" id="IPR037171">
    <property type="entry name" value="NagB/RpiA_transferase-like"/>
</dbReference>
<dbReference type="PANTHER" id="PTHR30363:SF44">
    <property type="entry name" value="AGA OPERON TRANSCRIPTIONAL REPRESSOR-RELATED"/>
    <property type="match status" value="1"/>
</dbReference>
<dbReference type="GO" id="GO:0003700">
    <property type="term" value="F:DNA-binding transcription factor activity"/>
    <property type="evidence" value="ECO:0007669"/>
    <property type="project" value="InterPro"/>
</dbReference>
<keyword evidence="3" id="KW-0804">Transcription</keyword>
<organism evidence="7 8">
    <name type="scientific">Oerskovia turbata</name>
    <dbReference type="NCBI Taxonomy" id="1713"/>
    <lineage>
        <taxon>Bacteria</taxon>
        <taxon>Bacillati</taxon>
        <taxon>Actinomycetota</taxon>
        <taxon>Actinomycetes</taxon>
        <taxon>Micrococcales</taxon>
        <taxon>Cellulomonadaceae</taxon>
        <taxon>Oerskovia</taxon>
    </lineage>
</organism>
<dbReference type="Pfam" id="PF00455">
    <property type="entry name" value="DeoRC"/>
    <property type="match status" value="1"/>
</dbReference>
<keyword evidence="2" id="KW-0238">DNA-binding</keyword>
<evidence type="ECO:0000256" key="4">
    <source>
        <dbReference type="SAM" id="MobiDB-lite"/>
    </source>
</evidence>
<dbReference type="InterPro" id="IPR050313">
    <property type="entry name" value="Carb_Metab_HTH_regulators"/>
</dbReference>
<evidence type="ECO:0000259" key="5">
    <source>
        <dbReference type="PROSITE" id="PS51000"/>
    </source>
</evidence>
<evidence type="ECO:0000256" key="2">
    <source>
        <dbReference type="ARBA" id="ARBA00023125"/>
    </source>
</evidence>
<dbReference type="PROSITE" id="PS51000">
    <property type="entry name" value="HTH_DEOR_2"/>
    <property type="match status" value="1"/>
</dbReference>
<keyword evidence="1" id="KW-0805">Transcription regulation</keyword>
<dbReference type="EMBL" id="SDJR01000002">
    <property type="protein sequence ID" value="RXR27323.1"/>
    <property type="molecule type" value="Genomic_DNA"/>
</dbReference>
<keyword evidence="9" id="KW-1185">Reference proteome</keyword>
<dbReference type="InterPro" id="IPR001034">
    <property type="entry name" value="DeoR_HTH"/>
</dbReference>
<dbReference type="PROSITE" id="PS00894">
    <property type="entry name" value="HTH_DEOR_1"/>
    <property type="match status" value="1"/>
</dbReference>
<dbReference type="Proteomes" id="UP000289805">
    <property type="component" value="Unassembled WGS sequence"/>
</dbReference>
<evidence type="ECO:0000313" key="7">
    <source>
        <dbReference type="EMBL" id="RXR36103.1"/>
    </source>
</evidence>
<dbReference type="STRING" id="1713.GCA_000718325_01157"/>
<evidence type="ECO:0000313" key="8">
    <source>
        <dbReference type="Proteomes" id="UP000289805"/>
    </source>
</evidence>
<dbReference type="OrthoDB" id="7688673at2"/>
<evidence type="ECO:0000313" key="9">
    <source>
        <dbReference type="Proteomes" id="UP000290517"/>
    </source>
</evidence>
<feature type="domain" description="HTH deoR-type" evidence="5">
    <location>
        <begin position="9"/>
        <end position="64"/>
    </location>
</feature>
<dbReference type="SMART" id="SM01134">
    <property type="entry name" value="DeoRC"/>
    <property type="match status" value="1"/>
</dbReference>
<dbReference type="Gene3D" id="3.40.50.1360">
    <property type="match status" value="1"/>
</dbReference>
<dbReference type="EMBL" id="SDJQ01000005">
    <property type="protein sequence ID" value="RXR36103.1"/>
    <property type="molecule type" value="Genomic_DNA"/>
</dbReference>
<gene>
    <name evidence="6" type="ORF">EQW73_02515</name>
    <name evidence="7" type="ORF">EQW78_03245</name>
</gene>
<comment type="caution">
    <text evidence="7">The sequence shown here is derived from an EMBL/GenBank/DDBJ whole genome shotgun (WGS) entry which is preliminary data.</text>
</comment>
<sequence length="290" mass="30357">MCHHGCMLASQRHERILAGLRDHGAVRIADLTQELGVSDMTVRRDLLELADQGLLRKVHGGAVSPQATSHEPGFEAKSTLALDEKRAIARTAARLVSPGSSIALSAGTTTHLLAVEIAADAALRPLTVVTNSLPVAEALHRTGDPRLETVLTGGSRTPSDALVGPLTEAALASLRVDQTFLGAHGVSVEAGLTTPNLDEAATNRALVAIAGRTVVLADHSKWSTTGLSVFARLDQVDVLVTDDALPAPDQEAVRDVVGQVVVATHDETPRPTRPAQTPPTPASQDGRTSR</sequence>
<dbReference type="InterPro" id="IPR014036">
    <property type="entry name" value="DeoR-like_C"/>
</dbReference>
<dbReference type="SUPFAM" id="SSF100950">
    <property type="entry name" value="NagB/RpiA/CoA transferase-like"/>
    <property type="match status" value="1"/>
</dbReference>